<dbReference type="EMBL" id="MU404353">
    <property type="protein sequence ID" value="KAI1613848.1"/>
    <property type="molecule type" value="Genomic_DNA"/>
</dbReference>
<dbReference type="Proteomes" id="UP001203852">
    <property type="component" value="Unassembled WGS sequence"/>
</dbReference>
<evidence type="ECO:0000256" key="1">
    <source>
        <dbReference type="SAM" id="SignalP"/>
    </source>
</evidence>
<keyword evidence="1" id="KW-0732">Signal</keyword>
<feature type="signal peptide" evidence="1">
    <location>
        <begin position="1"/>
        <end position="20"/>
    </location>
</feature>
<feature type="chain" id="PRO_5042960275" evidence="1">
    <location>
        <begin position="21"/>
        <end position="86"/>
    </location>
</feature>
<proteinExistence type="predicted"/>
<name>A0AAN6DYP2_9EURO</name>
<evidence type="ECO:0000313" key="2">
    <source>
        <dbReference type="EMBL" id="KAI1613848.1"/>
    </source>
</evidence>
<organism evidence="2 3">
    <name type="scientific">Exophiala viscosa</name>
    <dbReference type="NCBI Taxonomy" id="2486360"/>
    <lineage>
        <taxon>Eukaryota</taxon>
        <taxon>Fungi</taxon>
        <taxon>Dikarya</taxon>
        <taxon>Ascomycota</taxon>
        <taxon>Pezizomycotina</taxon>
        <taxon>Eurotiomycetes</taxon>
        <taxon>Chaetothyriomycetidae</taxon>
        <taxon>Chaetothyriales</taxon>
        <taxon>Herpotrichiellaceae</taxon>
        <taxon>Exophiala</taxon>
    </lineage>
</organism>
<sequence>MTGRWAPLGRLIISTIIVQAILNEKLLSQYVGVCALPFLPSVGRTRMGEAYPLLPRQREEFNLCIRKELQRNLSRLSRPRLFGLKP</sequence>
<gene>
    <name evidence="2" type="ORF">EDD36DRAFT_208852</name>
</gene>
<protein>
    <submittedName>
        <fullName evidence="2">Uncharacterized protein</fullName>
    </submittedName>
</protein>
<evidence type="ECO:0000313" key="3">
    <source>
        <dbReference type="Proteomes" id="UP001203852"/>
    </source>
</evidence>
<keyword evidence="3" id="KW-1185">Reference proteome</keyword>
<accession>A0AAN6DYP2</accession>
<comment type="caution">
    <text evidence="2">The sequence shown here is derived from an EMBL/GenBank/DDBJ whole genome shotgun (WGS) entry which is preliminary data.</text>
</comment>
<dbReference type="AlphaFoldDB" id="A0AAN6DYP2"/>
<reference evidence="2" key="1">
    <citation type="journal article" date="2022" name="bioRxiv">
        <title>Deciphering the potential niche of two novel black yeast fungi from a biological soil crust based on their genomes, phenotypes, and melanin regulation.</title>
        <authorList>
            <consortium name="DOE Joint Genome Institute"/>
            <person name="Carr E.C."/>
            <person name="Barton Q."/>
            <person name="Grambo S."/>
            <person name="Sullivan M."/>
            <person name="Renfro C.M."/>
            <person name="Kuo A."/>
            <person name="Pangilinan J."/>
            <person name="Lipzen A."/>
            <person name="Keymanesh K."/>
            <person name="Savage E."/>
            <person name="Barry K."/>
            <person name="Grigoriev I.V."/>
            <person name="Riekhof W.R."/>
            <person name="Harris S.S."/>
        </authorList>
    </citation>
    <scope>NUCLEOTIDE SEQUENCE</scope>
    <source>
        <strain evidence="2">JF 03-4F</strain>
    </source>
</reference>